<evidence type="ECO:0000313" key="1">
    <source>
        <dbReference type="EMBL" id="AIZ16031.1"/>
    </source>
</evidence>
<organism evidence="1 2">
    <name type="scientific">Bifidobacterium pseudolongum PV8-2</name>
    <dbReference type="NCBI Taxonomy" id="1447715"/>
    <lineage>
        <taxon>Bacteria</taxon>
        <taxon>Bacillati</taxon>
        <taxon>Actinomycetota</taxon>
        <taxon>Actinomycetes</taxon>
        <taxon>Bifidobacteriales</taxon>
        <taxon>Bifidobacteriaceae</taxon>
        <taxon>Bifidobacterium</taxon>
    </lineage>
</organism>
<sequence>MGPLYAVDMSKPATHAQSAAEPKAPNIARFAPAEHLHEARLQLLEREGSYDSARFFDQRADELDALLATFLDCVFEQSQATALMLDRAHISRTMFAECGVAQLHAVGAGFADCLFTGCRFGSFAAMESSMHSVEMRDCHIGYLNLRDATWRDVRFVDCVIDEFDAGGAQLTRVAFPGTRIESINLQHATVGDVDLRGARLHRIENVEYLRGTTMSLDQIADLATAFAASLGIRVA</sequence>
<evidence type="ECO:0000313" key="2">
    <source>
        <dbReference type="Proteomes" id="UP000030636"/>
    </source>
</evidence>
<dbReference type="AlphaFoldDB" id="A0A0A7I7N2"/>
<protein>
    <recommendedName>
        <fullName evidence="3">Pentapeptide repeat-containing protein</fullName>
    </recommendedName>
</protein>
<dbReference type="Proteomes" id="UP000030636">
    <property type="component" value="Chromosome"/>
</dbReference>
<dbReference type="SUPFAM" id="SSF141571">
    <property type="entry name" value="Pentapeptide repeat-like"/>
    <property type="match status" value="1"/>
</dbReference>
<dbReference type="HOGENOM" id="CLU_033401_5_1_11"/>
<dbReference type="InterPro" id="IPR001646">
    <property type="entry name" value="5peptide_repeat"/>
</dbReference>
<proteinExistence type="predicted"/>
<dbReference type="Gene3D" id="2.160.20.80">
    <property type="entry name" value="E3 ubiquitin-protein ligase SopA"/>
    <property type="match status" value="1"/>
</dbReference>
<reference evidence="1 2" key="1">
    <citation type="journal article" date="2015" name="Genome Announc.">
        <title>Bifidobacterium pseudolongum Strain PV8-2, Isolated from a Stool Sample of an Anemic Kenyan Infant.</title>
        <authorList>
            <person name="Vazquez-Gutierrez P."/>
            <person name="Lacroix C."/>
            <person name="Chassard C."/>
            <person name="Klumpp J."/>
            <person name="Stevens M.J."/>
            <person name="Jans C."/>
        </authorList>
    </citation>
    <scope>NUCLEOTIDE SEQUENCE [LARGE SCALE GENOMIC DNA]</scope>
    <source>
        <strain evidence="1 2">PV8-2</strain>
    </source>
</reference>
<dbReference type="KEGG" id="bpsp:AH67_03080"/>
<dbReference type="EMBL" id="CP007457">
    <property type="protein sequence ID" value="AIZ16031.1"/>
    <property type="molecule type" value="Genomic_DNA"/>
</dbReference>
<gene>
    <name evidence="1" type="ORF">AH67_03080</name>
</gene>
<accession>A0A0A7I7N2</accession>
<name>A0A0A7I7N2_9BIFI</name>
<dbReference type="Pfam" id="PF13599">
    <property type="entry name" value="Pentapeptide_4"/>
    <property type="match status" value="1"/>
</dbReference>
<dbReference type="STRING" id="1447715.AH67_03080"/>
<evidence type="ECO:0008006" key="3">
    <source>
        <dbReference type="Google" id="ProtNLM"/>
    </source>
</evidence>
<keyword evidence="2" id="KW-1185">Reference proteome</keyword>